<dbReference type="InterPro" id="IPR016964">
    <property type="entry name" value="Sigma2_recept"/>
</dbReference>
<feature type="transmembrane region" description="Helical" evidence="7">
    <location>
        <begin position="115"/>
        <end position="135"/>
    </location>
</feature>
<reference evidence="9 10" key="1">
    <citation type="submission" date="2020-05" db="EMBL/GenBank/DDBJ databases">
        <authorList>
            <person name="Casaregola S."/>
            <person name="Devillers H."/>
            <person name="Grondin C."/>
        </authorList>
    </citation>
    <scope>NUCLEOTIDE SEQUENCE [LARGE SCALE GENOMIC DNA]</scope>
    <source>
        <strain evidence="9 10">CLIB 1767</strain>
    </source>
</reference>
<comment type="similarity">
    <text evidence="2">Belongs to the TMEM97/sigma-2 receptor family.</text>
</comment>
<feature type="transmembrane region" description="Helical" evidence="7">
    <location>
        <begin position="12"/>
        <end position="29"/>
    </location>
</feature>
<keyword evidence="6 7" id="KW-0472">Membrane</keyword>
<dbReference type="InterPro" id="IPR033118">
    <property type="entry name" value="EXPERA"/>
</dbReference>
<dbReference type="Pfam" id="PF05241">
    <property type="entry name" value="EBP"/>
    <property type="match status" value="1"/>
</dbReference>
<dbReference type="RefSeq" id="XP_041405972.1">
    <property type="nucleotide sequence ID" value="XM_041550038.1"/>
</dbReference>
<evidence type="ECO:0000256" key="3">
    <source>
        <dbReference type="ARBA" id="ARBA00022692"/>
    </source>
</evidence>
<dbReference type="EMBL" id="CAEFZW010000003">
    <property type="protein sequence ID" value="CAB4254128.1"/>
    <property type="molecule type" value="Genomic_DNA"/>
</dbReference>
<dbReference type="GeneID" id="64857112"/>
<evidence type="ECO:0000256" key="1">
    <source>
        <dbReference type="ARBA" id="ARBA00004477"/>
    </source>
</evidence>
<protein>
    <recommendedName>
        <fullName evidence="7">Efficient mitochondria targeting-associated protein 19</fullName>
    </recommendedName>
</protein>
<organism evidence="9 10">
    <name type="scientific">Maudiozyma barnettii</name>
    <dbReference type="NCBI Taxonomy" id="61262"/>
    <lineage>
        <taxon>Eukaryota</taxon>
        <taxon>Fungi</taxon>
        <taxon>Dikarya</taxon>
        <taxon>Ascomycota</taxon>
        <taxon>Saccharomycotina</taxon>
        <taxon>Saccharomycetes</taxon>
        <taxon>Saccharomycetales</taxon>
        <taxon>Saccharomycetaceae</taxon>
        <taxon>Maudiozyma</taxon>
    </lineage>
</organism>
<keyword evidence="3 7" id="KW-0812">Transmembrane</keyword>
<feature type="transmembrane region" description="Helical" evidence="7">
    <location>
        <begin position="64"/>
        <end position="84"/>
    </location>
</feature>
<feature type="domain" description="EXPERA" evidence="8">
    <location>
        <begin position="11"/>
        <end position="170"/>
    </location>
</feature>
<comment type="subcellular location">
    <subcellularLocation>
        <location evidence="1">Endoplasmic reticulum membrane</location>
        <topology evidence="1">Multi-pass membrane protein</topology>
    </subcellularLocation>
</comment>
<dbReference type="Proteomes" id="UP000644660">
    <property type="component" value="Unassembled WGS sequence"/>
</dbReference>
<evidence type="ECO:0000256" key="4">
    <source>
        <dbReference type="ARBA" id="ARBA00022824"/>
    </source>
</evidence>
<comment type="caution">
    <text evidence="9">The sequence shown here is derived from an EMBL/GenBank/DDBJ whole genome shotgun (WGS) entry which is preliminary data.</text>
</comment>
<evidence type="ECO:0000256" key="2">
    <source>
        <dbReference type="ARBA" id="ARBA00009096"/>
    </source>
</evidence>
<dbReference type="PROSITE" id="PS51751">
    <property type="entry name" value="EXPERA"/>
    <property type="match status" value="1"/>
</dbReference>
<dbReference type="PANTHER" id="PTHR31204">
    <property type="entry name" value="SIGMA INTRACELLULAR RECEPTOR 2"/>
    <property type="match status" value="1"/>
</dbReference>
<dbReference type="OrthoDB" id="433124at2759"/>
<evidence type="ECO:0000256" key="5">
    <source>
        <dbReference type="ARBA" id="ARBA00022989"/>
    </source>
</evidence>
<keyword evidence="4 7" id="KW-0256">Endoplasmic reticulum</keyword>
<evidence type="ECO:0000313" key="9">
    <source>
        <dbReference type="EMBL" id="CAB4254128.1"/>
    </source>
</evidence>
<evidence type="ECO:0000256" key="6">
    <source>
        <dbReference type="ARBA" id="ARBA00023136"/>
    </source>
</evidence>
<evidence type="ECO:0000313" key="10">
    <source>
        <dbReference type="Proteomes" id="UP000644660"/>
    </source>
</evidence>
<sequence>MGCTVLTSSAEQLFYTVYFIIHIPLTIFIDSTICFPPMTETLNSMIEWHIAANNDFLLLEKPSWFYWMVILELIFQLPAFFYFIKNMTVFNQGNNDSTKEVKAQKLTKRKTVARLLKLYGLNASLTSLFCIWVIYQRGYYPATGLPLNSMDKFKLIAYYTPTFLIPLRLCML</sequence>
<name>A0A8H2VFB8_9SACH</name>
<dbReference type="PIRSF" id="PIRSF031032">
    <property type="entry name" value="TMP_97_prd"/>
    <property type="match status" value="1"/>
</dbReference>
<accession>A0A8H2VFB8</accession>
<keyword evidence="10" id="KW-1185">Reference proteome</keyword>
<evidence type="ECO:0000256" key="7">
    <source>
        <dbReference type="PIRNR" id="PIRNR031032"/>
    </source>
</evidence>
<keyword evidence="5 7" id="KW-1133">Transmembrane helix</keyword>
<gene>
    <name evidence="9" type="ORF">KABA2_03S13200</name>
</gene>
<dbReference type="InterPro" id="IPR051987">
    <property type="entry name" value="Sigma-2_receptor-like"/>
</dbReference>
<dbReference type="PANTHER" id="PTHR31204:SF1">
    <property type="entry name" value="SIGMA INTRACELLULAR RECEPTOR 2"/>
    <property type="match status" value="1"/>
</dbReference>
<dbReference type="GO" id="GO:0005789">
    <property type="term" value="C:endoplasmic reticulum membrane"/>
    <property type="evidence" value="ECO:0007669"/>
    <property type="project" value="UniProtKB-SubCell"/>
</dbReference>
<dbReference type="AlphaFoldDB" id="A0A8H2VFB8"/>
<proteinExistence type="inferred from homology"/>
<evidence type="ECO:0000259" key="8">
    <source>
        <dbReference type="PROSITE" id="PS51751"/>
    </source>
</evidence>